<gene>
    <name evidence="2" type="ORF">PLOB_00033765</name>
</gene>
<evidence type="ECO:0000313" key="3">
    <source>
        <dbReference type="Proteomes" id="UP001159405"/>
    </source>
</evidence>
<keyword evidence="3" id="KW-1185">Reference proteome</keyword>
<reference evidence="2 3" key="1">
    <citation type="submission" date="2022-05" db="EMBL/GenBank/DDBJ databases">
        <authorList>
            <consortium name="Genoscope - CEA"/>
            <person name="William W."/>
        </authorList>
    </citation>
    <scope>NUCLEOTIDE SEQUENCE [LARGE SCALE GENOMIC DNA]</scope>
</reference>
<protein>
    <recommendedName>
        <fullName evidence="4">Vitellogenin</fullName>
    </recommendedName>
</protein>
<name>A0ABN8S3T7_9CNID</name>
<dbReference type="EMBL" id="CALNXK010000450">
    <property type="protein sequence ID" value="CAH3185892.1"/>
    <property type="molecule type" value="Genomic_DNA"/>
</dbReference>
<evidence type="ECO:0000313" key="2">
    <source>
        <dbReference type="EMBL" id="CAH3185892.1"/>
    </source>
</evidence>
<accession>A0ABN8S3T7</accession>
<comment type="caution">
    <text evidence="2">The sequence shown here is derived from an EMBL/GenBank/DDBJ whole genome shotgun (WGS) entry which is preliminary data.</text>
</comment>
<proteinExistence type="predicted"/>
<evidence type="ECO:0008006" key="4">
    <source>
        <dbReference type="Google" id="ProtNLM"/>
    </source>
</evidence>
<evidence type="ECO:0000256" key="1">
    <source>
        <dbReference type="SAM" id="MobiDB-lite"/>
    </source>
</evidence>
<organism evidence="2 3">
    <name type="scientific">Porites lobata</name>
    <dbReference type="NCBI Taxonomy" id="104759"/>
    <lineage>
        <taxon>Eukaryota</taxon>
        <taxon>Metazoa</taxon>
        <taxon>Cnidaria</taxon>
        <taxon>Anthozoa</taxon>
        <taxon>Hexacorallia</taxon>
        <taxon>Scleractinia</taxon>
        <taxon>Fungiina</taxon>
        <taxon>Poritidae</taxon>
        <taxon>Porites</taxon>
    </lineage>
</organism>
<sequence length="197" mass="22030">MLPQNLQRAGFEVVKCEKHSSRVCNPCARKIRGLGSLFSFVQESLQGKITEFTAATPPKSTSANKRLLDTPEGKSPSRKLEILHGNLWNLCKTGFQASEKENNDIIDQYLNIDNLPEGGLQVKVVFKTESGNILVRIPRDETTKCLVRQLCNKNWHAAANSITKHSELFPEVLKAVTKNASNEMSKYLKSESMLLSK</sequence>
<feature type="region of interest" description="Disordered" evidence="1">
    <location>
        <begin position="55"/>
        <end position="76"/>
    </location>
</feature>
<dbReference type="Proteomes" id="UP001159405">
    <property type="component" value="Unassembled WGS sequence"/>
</dbReference>